<keyword evidence="3" id="KW-0285">Flavoprotein</keyword>
<reference evidence="6" key="1">
    <citation type="submission" date="2021-02" db="EMBL/GenBank/DDBJ databases">
        <authorList>
            <person name="Dougan E. K."/>
            <person name="Rhodes N."/>
            <person name="Thang M."/>
            <person name="Chan C."/>
        </authorList>
    </citation>
    <scope>NUCLEOTIDE SEQUENCE</scope>
</reference>
<evidence type="ECO:0000256" key="4">
    <source>
        <dbReference type="ARBA" id="ARBA00022827"/>
    </source>
</evidence>
<gene>
    <name evidence="6" type="primary">betA1</name>
    <name evidence="6" type="ORF">SPIL2461_LOCUS9211</name>
</gene>
<dbReference type="OrthoDB" id="269227at2759"/>
<name>A0A812Q712_SYMPI</name>
<comment type="caution">
    <text evidence="6">The sequence shown here is derived from an EMBL/GenBank/DDBJ whole genome shotgun (WGS) entry which is preliminary data.</text>
</comment>
<evidence type="ECO:0000313" key="6">
    <source>
        <dbReference type="EMBL" id="CAE7378674.1"/>
    </source>
</evidence>
<keyword evidence="7" id="KW-1185">Reference proteome</keyword>
<dbReference type="InterPro" id="IPR000172">
    <property type="entry name" value="GMC_OxRdtase_N"/>
</dbReference>
<dbReference type="PANTHER" id="PTHR11552:SF147">
    <property type="entry name" value="CHOLINE DEHYDROGENASE, MITOCHONDRIAL"/>
    <property type="match status" value="1"/>
</dbReference>
<dbReference type="Gene3D" id="3.50.50.60">
    <property type="entry name" value="FAD/NAD(P)-binding domain"/>
    <property type="match status" value="1"/>
</dbReference>
<keyword evidence="4" id="KW-0274">FAD</keyword>
<organism evidence="6 7">
    <name type="scientific">Symbiodinium pilosum</name>
    <name type="common">Dinoflagellate</name>
    <dbReference type="NCBI Taxonomy" id="2952"/>
    <lineage>
        <taxon>Eukaryota</taxon>
        <taxon>Sar</taxon>
        <taxon>Alveolata</taxon>
        <taxon>Dinophyceae</taxon>
        <taxon>Suessiales</taxon>
        <taxon>Symbiodiniaceae</taxon>
        <taxon>Symbiodinium</taxon>
    </lineage>
</organism>
<evidence type="ECO:0000256" key="1">
    <source>
        <dbReference type="ARBA" id="ARBA00001974"/>
    </source>
</evidence>
<sequence length="141" mass="14723">WSDACAEVCSVPRVRDMSLVAGDADSLGAGVAYFSNFKTPGGFRCSSALPLHEVRHKRPNLHILCNTEAEQLLLEGHRVVAVRARQGGCDLKINAGQVALCAGALGSPQLLLKSGIGAPESLAKAQVPCVHSLPGVGENLQ</sequence>
<feature type="non-terminal residue" evidence="6">
    <location>
        <position position="141"/>
    </location>
</feature>
<proteinExistence type="inferred from homology"/>
<accession>A0A812Q712</accession>
<dbReference type="PANTHER" id="PTHR11552">
    <property type="entry name" value="GLUCOSE-METHANOL-CHOLINE GMC OXIDOREDUCTASE"/>
    <property type="match status" value="1"/>
</dbReference>
<dbReference type="GO" id="GO:0016614">
    <property type="term" value="F:oxidoreductase activity, acting on CH-OH group of donors"/>
    <property type="evidence" value="ECO:0007669"/>
    <property type="project" value="InterPro"/>
</dbReference>
<dbReference type="AlphaFoldDB" id="A0A812Q712"/>
<evidence type="ECO:0000256" key="2">
    <source>
        <dbReference type="ARBA" id="ARBA00010790"/>
    </source>
</evidence>
<dbReference type="Proteomes" id="UP000649617">
    <property type="component" value="Unassembled WGS sequence"/>
</dbReference>
<dbReference type="InterPro" id="IPR012132">
    <property type="entry name" value="GMC_OxRdtase"/>
</dbReference>
<dbReference type="InterPro" id="IPR036188">
    <property type="entry name" value="FAD/NAD-bd_sf"/>
</dbReference>
<feature type="non-terminal residue" evidence="6">
    <location>
        <position position="1"/>
    </location>
</feature>
<dbReference type="EMBL" id="CAJNIZ010015887">
    <property type="protein sequence ID" value="CAE7378674.1"/>
    <property type="molecule type" value="Genomic_DNA"/>
</dbReference>
<evidence type="ECO:0000256" key="3">
    <source>
        <dbReference type="ARBA" id="ARBA00022630"/>
    </source>
</evidence>
<comment type="cofactor">
    <cofactor evidence="1">
        <name>FAD</name>
        <dbReference type="ChEBI" id="CHEBI:57692"/>
    </cofactor>
</comment>
<dbReference type="SUPFAM" id="SSF51905">
    <property type="entry name" value="FAD/NAD(P)-binding domain"/>
    <property type="match status" value="1"/>
</dbReference>
<protein>
    <submittedName>
        <fullName evidence="6">BetA1 protein</fullName>
    </submittedName>
</protein>
<evidence type="ECO:0000259" key="5">
    <source>
        <dbReference type="PROSITE" id="PS00624"/>
    </source>
</evidence>
<evidence type="ECO:0000313" key="7">
    <source>
        <dbReference type="Proteomes" id="UP000649617"/>
    </source>
</evidence>
<dbReference type="PROSITE" id="PS00624">
    <property type="entry name" value="GMC_OXRED_2"/>
    <property type="match status" value="1"/>
</dbReference>
<feature type="domain" description="Glucose-methanol-choline oxidoreductase N-terminal" evidence="5">
    <location>
        <begin position="103"/>
        <end position="117"/>
    </location>
</feature>
<comment type="similarity">
    <text evidence="2">Belongs to the GMC oxidoreductase family.</text>
</comment>
<dbReference type="Pfam" id="PF00732">
    <property type="entry name" value="GMC_oxred_N"/>
    <property type="match status" value="1"/>
</dbReference>
<dbReference type="GO" id="GO:0050660">
    <property type="term" value="F:flavin adenine dinucleotide binding"/>
    <property type="evidence" value="ECO:0007669"/>
    <property type="project" value="InterPro"/>
</dbReference>